<feature type="region of interest" description="Disordered" evidence="1">
    <location>
        <begin position="979"/>
        <end position="1001"/>
    </location>
</feature>
<evidence type="ECO:0000259" key="2">
    <source>
        <dbReference type="Pfam" id="PF13524"/>
    </source>
</evidence>
<evidence type="ECO:0000256" key="1">
    <source>
        <dbReference type="SAM" id="MobiDB-lite"/>
    </source>
</evidence>
<protein>
    <recommendedName>
        <fullName evidence="2">Spore protein YkvP/CgeB glycosyl transferase-like domain-containing protein</fullName>
    </recommendedName>
</protein>
<accession>A0A7S3DCI6</accession>
<name>A0A7S3DCI6_9EUKA</name>
<dbReference type="AlphaFoldDB" id="A0A7S3DCI6"/>
<reference evidence="3" key="1">
    <citation type="submission" date="2021-01" db="EMBL/GenBank/DDBJ databases">
        <authorList>
            <person name="Corre E."/>
            <person name="Pelletier E."/>
            <person name="Niang G."/>
            <person name="Scheremetjew M."/>
            <person name="Finn R."/>
            <person name="Kale V."/>
            <person name="Holt S."/>
            <person name="Cochrane G."/>
            <person name="Meng A."/>
            <person name="Brown T."/>
            <person name="Cohen L."/>
        </authorList>
    </citation>
    <scope>NUCLEOTIDE SEQUENCE</scope>
    <source>
        <strain evidence="3">NIES-2562</strain>
    </source>
</reference>
<organism evidence="3">
    <name type="scientific">Palpitomonas bilix</name>
    <dbReference type="NCBI Taxonomy" id="652834"/>
    <lineage>
        <taxon>Eukaryota</taxon>
        <taxon>Eukaryota incertae sedis</taxon>
    </lineage>
</organism>
<sequence length="1238" mass="137197">MMSTSAIRPRRGNLKNKWTLIFVAAVSIILSSAFLLHSRLNTPGKAECEKYFRQSSNAVEVSGKNEVKKVQPAPPPPPLPAVQKRRRMRIAIICDEFSLSHISPSSSEIDMIQLLPDRYEAQLNAHQPEVLFLESIWKGARGQWQGSIYVNTVRNSYMFQVIQWFKSRQRKVIFWSKEDPPHYEQYLQFAQASDHVFTTSLETLAAYERDVPPTTTVELFPFAIEPTLHNPFWGMSEKPKKDDCCFAGSWMGYKYPKRAEAIRMLFDAALEVGNLTVYDRISGISDEKHRFPSKYSPFIQPAVPYEEVLEFFKGCKVVLNVNSVQNSASMMSRRMLELPALGIPLVTNPSNAIDFFLPIEGVEVVGTMERAREVLHSAILGEVEEGVDKVGALVRRTLSIDHTYHRRFNEIISSFGGGVPLREQFAVVFTAVDSCLPSPSRSHVGGGGGGEKGREGEMMLSPQLSRVLANYYRQQYSFKALVLLVEDEEKAGVCRSALDGMSVHVAVMPDQSEWEEVHQPEFAARRGGKDVGGGVGDDTSLPGQVEMLSRVIFNSIPHLSVYKYYLVHFSPSSFYGRLYLRDVMSAAAAKSASLFFKHLRFSAIRAEGGGGEGIEVKKIGKKYLHCDQLSLFPSLSFPTLTISMEEVSSTGIGYACATDQYDYIENIYTITSSPSLPPSSAWSSSLTRAKAVVSSNGRVGKKRSVLVVVSYPNTMRDSSLRDTLVHTIAAAVADLDKTMNAELLLLSPLRRLLPGGSWVDDVSPFVDFCSHAEEGMGKLQKVLGHGWKIIDMYASFLCTSHTNATKEEDVAEWDVLTGSPLLKRLLARSSVRTSIRAGIQLSRTALMQVGEEIARSTAYDSVVLPSSLYYSSCLSRATSFPPSVSHLDGVDTFLHPLSSASHLRMVVYADVNDMGMAFTAGLSSGGSGGGRSRAVRGTNDEGEVEVFRLLPTPHTLSLVFTRFDPLGWKGWSPIMLSPSSPLRSGDGGDDSEREGEKEKDKGGKEYTICMWTHPERYLQDDTYLPTLIETANRTYARGVRFSVRDVGILSFLEGDMLRGGTIPAHTSAVEGEVAELLFSPWGTHPSVSDQVERQVRKAKERKMGKNQMKVPLIESVPFPFSKCGVVAFSSIPDHISSTDPSMLEMDRVFRLAQAHSYPIAVEDYCEVQQQQFQKMEEKQTGCVFPFSSRVHRYRTVGGLSSWAKKTLSGSDGGGDEQKEREGMYGDVTDLHSHLLAAV</sequence>
<feature type="domain" description="Spore protein YkvP/CgeB glycosyl transferase-like" evidence="2">
    <location>
        <begin position="300"/>
        <end position="412"/>
    </location>
</feature>
<gene>
    <name evidence="3" type="ORF">PBIL07802_LOCUS15192</name>
</gene>
<proteinExistence type="predicted"/>
<dbReference type="Pfam" id="PF13524">
    <property type="entry name" value="Glyco_trans_1_2"/>
    <property type="match status" value="1"/>
</dbReference>
<dbReference type="EMBL" id="HBIB01023169">
    <property type="protein sequence ID" value="CAE0252961.1"/>
    <property type="molecule type" value="Transcribed_RNA"/>
</dbReference>
<dbReference type="InterPro" id="IPR055259">
    <property type="entry name" value="YkvP/CgeB_Glyco_trans-like"/>
</dbReference>
<evidence type="ECO:0000313" key="3">
    <source>
        <dbReference type="EMBL" id="CAE0252961.1"/>
    </source>
</evidence>